<organism evidence="2 3">
    <name type="scientific">candidate division WOR-1 bacterium RIFOXYC12_FULL_54_18</name>
    <dbReference type="NCBI Taxonomy" id="1802584"/>
    <lineage>
        <taxon>Bacteria</taxon>
        <taxon>Bacillati</taxon>
        <taxon>Saganbacteria</taxon>
    </lineage>
</organism>
<evidence type="ECO:0008006" key="4">
    <source>
        <dbReference type="Google" id="ProtNLM"/>
    </source>
</evidence>
<dbReference type="Proteomes" id="UP000178602">
    <property type="component" value="Unassembled WGS sequence"/>
</dbReference>
<keyword evidence="1" id="KW-0812">Transmembrane</keyword>
<comment type="caution">
    <text evidence="2">The sequence shown here is derived from an EMBL/GenBank/DDBJ whole genome shotgun (WGS) entry which is preliminary data.</text>
</comment>
<reference evidence="2 3" key="1">
    <citation type="journal article" date="2016" name="Nat. Commun.">
        <title>Thousands of microbial genomes shed light on interconnected biogeochemical processes in an aquifer system.</title>
        <authorList>
            <person name="Anantharaman K."/>
            <person name="Brown C.T."/>
            <person name="Hug L.A."/>
            <person name="Sharon I."/>
            <person name="Castelle C.J."/>
            <person name="Probst A.J."/>
            <person name="Thomas B.C."/>
            <person name="Singh A."/>
            <person name="Wilkins M.J."/>
            <person name="Karaoz U."/>
            <person name="Brodie E.L."/>
            <person name="Williams K.H."/>
            <person name="Hubbard S.S."/>
            <person name="Banfield J.F."/>
        </authorList>
    </citation>
    <scope>NUCLEOTIDE SEQUENCE [LARGE SCALE GENOMIC DNA]</scope>
</reference>
<evidence type="ECO:0000313" key="2">
    <source>
        <dbReference type="EMBL" id="OGC27742.1"/>
    </source>
</evidence>
<evidence type="ECO:0000313" key="3">
    <source>
        <dbReference type="Proteomes" id="UP000178602"/>
    </source>
</evidence>
<sequence length="84" mass="9051">MNKARLIAAIASFLVVGLGQIIRGEKRKGLKLMLAVYFVLPSAVYLALLISGVLTLIVLGLGSIAAIIIWAYSVIDAFTYEKIN</sequence>
<dbReference type="EMBL" id="MEUG01000001">
    <property type="protein sequence ID" value="OGC27742.1"/>
    <property type="molecule type" value="Genomic_DNA"/>
</dbReference>
<gene>
    <name evidence="2" type="ORF">A3K49_01845</name>
</gene>
<name>A0A1F4T4R0_UNCSA</name>
<keyword evidence="1" id="KW-1133">Transmembrane helix</keyword>
<keyword evidence="1" id="KW-0472">Membrane</keyword>
<feature type="transmembrane region" description="Helical" evidence="1">
    <location>
        <begin position="43"/>
        <end position="72"/>
    </location>
</feature>
<dbReference type="AlphaFoldDB" id="A0A1F4T4R0"/>
<protein>
    <recommendedName>
        <fullName evidence="4">DUF5683 domain-containing protein</fullName>
    </recommendedName>
</protein>
<proteinExistence type="predicted"/>
<accession>A0A1F4T4R0</accession>
<evidence type="ECO:0000256" key="1">
    <source>
        <dbReference type="SAM" id="Phobius"/>
    </source>
</evidence>